<protein>
    <submittedName>
        <fullName evidence="1">Cell division protein ZapA</fullName>
    </submittedName>
</protein>
<evidence type="ECO:0000313" key="1">
    <source>
        <dbReference type="EMBL" id="PVX50841.1"/>
    </source>
</evidence>
<dbReference type="InterPro" id="IPR007838">
    <property type="entry name" value="Cell_div_ZapA-like"/>
</dbReference>
<keyword evidence="1" id="KW-0132">Cell division</keyword>
<dbReference type="RefSeq" id="WP_116496395.1">
    <property type="nucleotide sequence ID" value="NZ_QENZ01000004.1"/>
</dbReference>
<dbReference type="SUPFAM" id="SSF102829">
    <property type="entry name" value="Cell division protein ZapA-like"/>
    <property type="match status" value="1"/>
</dbReference>
<dbReference type="GO" id="GO:0051301">
    <property type="term" value="P:cell division"/>
    <property type="evidence" value="ECO:0007669"/>
    <property type="project" value="UniProtKB-KW"/>
</dbReference>
<dbReference type="Proteomes" id="UP000251835">
    <property type="component" value="Unassembled WGS sequence"/>
</dbReference>
<dbReference type="AlphaFoldDB" id="A0A7L4UP03"/>
<name>A0A7L4UP03_BALHA</name>
<dbReference type="Pfam" id="PF05164">
    <property type="entry name" value="ZapA"/>
    <property type="match status" value="1"/>
</dbReference>
<keyword evidence="1" id="KW-0131">Cell cycle</keyword>
<evidence type="ECO:0000313" key="2">
    <source>
        <dbReference type="Proteomes" id="UP000251835"/>
    </source>
</evidence>
<accession>A0A7L4UP03</accession>
<organism evidence="1 2">
    <name type="scientific">Balneicella halophila</name>
    <dbReference type="NCBI Taxonomy" id="1537566"/>
    <lineage>
        <taxon>Bacteria</taxon>
        <taxon>Pseudomonadati</taxon>
        <taxon>Bacteroidota</taxon>
        <taxon>Bacteroidia</taxon>
        <taxon>Bacteroidales</taxon>
        <taxon>Balneicellaceae</taxon>
        <taxon>Balneicella</taxon>
    </lineage>
</organism>
<keyword evidence="2" id="KW-1185">Reference proteome</keyword>
<reference evidence="1 2" key="1">
    <citation type="submission" date="2018-05" db="EMBL/GenBank/DDBJ databases">
        <title>Genomic Encyclopedia of Type Strains, Phase IV (KMG-IV): sequencing the most valuable type-strain genomes for metagenomic binning, comparative biology and taxonomic classification.</title>
        <authorList>
            <person name="Goeker M."/>
        </authorList>
    </citation>
    <scope>NUCLEOTIDE SEQUENCE [LARGE SCALE GENOMIC DNA]</scope>
    <source>
        <strain evidence="1 2">DSM 28579</strain>
    </source>
</reference>
<gene>
    <name evidence="1" type="ORF">C7377_1159</name>
</gene>
<dbReference type="InterPro" id="IPR042233">
    <property type="entry name" value="Cell_div_ZapA_N"/>
</dbReference>
<dbReference type="OrthoDB" id="1495773at2"/>
<dbReference type="InterPro" id="IPR036192">
    <property type="entry name" value="Cell_div_ZapA-like_sf"/>
</dbReference>
<dbReference type="EMBL" id="QENZ01000004">
    <property type="protein sequence ID" value="PVX50841.1"/>
    <property type="molecule type" value="Genomic_DNA"/>
</dbReference>
<comment type="caution">
    <text evidence="1">The sequence shown here is derived from an EMBL/GenBank/DDBJ whole genome shotgun (WGS) entry which is preliminary data.</text>
</comment>
<proteinExistence type="predicted"/>
<sequence length="98" mass="11317">MEKKISINLYIAEHHFPLTVTTEEEEVLRKAAKLLNDKIRTWQNETKHSTLSQEKIMAGVALEVVGSLIKENKIQDKDSIENDLEEIRIMLEDSIINN</sequence>
<dbReference type="Gene3D" id="3.30.160.880">
    <property type="entry name" value="Cell division protein ZapA protomer, N-terminal domain"/>
    <property type="match status" value="1"/>
</dbReference>